<evidence type="ECO:0000259" key="5">
    <source>
        <dbReference type="Pfam" id="PF06839"/>
    </source>
</evidence>
<keyword evidence="3" id="KW-0862">Zinc</keyword>
<name>A0AAN9IZW8_CROPI</name>
<keyword evidence="2" id="KW-0863">Zinc-finger</keyword>
<dbReference type="Proteomes" id="UP001372338">
    <property type="component" value="Unassembled WGS sequence"/>
</dbReference>
<dbReference type="Pfam" id="PF06839">
    <property type="entry name" value="Zn_ribbon_GRF"/>
    <property type="match status" value="1"/>
</dbReference>
<accession>A0AAN9IZW8</accession>
<evidence type="ECO:0000256" key="1">
    <source>
        <dbReference type="ARBA" id="ARBA00022723"/>
    </source>
</evidence>
<sequence>MESSSRSSNYAAPTVMISRKKCCNCGSFAHLLTSRTQRNPGRRFWKCANWNISTLAIHSLPHGGHEFVSSSSHPCPHSLPHSFL</sequence>
<dbReference type="AlphaFoldDB" id="A0AAN9IZW8"/>
<dbReference type="EMBL" id="JAYWIO010000001">
    <property type="protein sequence ID" value="KAK7289615.1"/>
    <property type="molecule type" value="Genomic_DNA"/>
</dbReference>
<evidence type="ECO:0000256" key="3">
    <source>
        <dbReference type="ARBA" id="ARBA00022833"/>
    </source>
</evidence>
<feature type="compositionally biased region" description="Low complexity" evidence="4">
    <location>
        <begin position="69"/>
        <end position="84"/>
    </location>
</feature>
<feature type="region of interest" description="Disordered" evidence="4">
    <location>
        <begin position="65"/>
        <end position="84"/>
    </location>
</feature>
<evidence type="ECO:0000313" key="6">
    <source>
        <dbReference type="EMBL" id="KAK7289615.1"/>
    </source>
</evidence>
<feature type="domain" description="GRF-type" evidence="5">
    <location>
        <begin position="22"/>
        <end position="49"/>
    </location>
</feature>
<reference evidence="6 7" key="1">
    <citation type="submission" date="2024-01" db="EMBL/GenBank/DDBJ databases">
        <title>The genomes of 5 underutilized Papilionoideae crops provide insights into root nodulation and disease resistanc.</title>
        <authorList>
            <person name="Yuan L."/>
        </authorList>
    </citation>
    <scope>NUCLEOTIDE SEQUENCE [LARGE SCALE GENOMIC DNA]</scope>
    <source>
        <strain evidence="6">ZHUSHIDOU_FW_LH</strain>
        <tissue evidence="6">Leaf</tissue>
    </source>
</reference>
<proteinExistence type="predicted"/>
<evidence type="ECO:0000313" key="7">
    <source>
        <dbReference type="Proteomes" id="UP001372338"/>
    </source>
</evidence>
<comment type="caution">
    <text evidence="6">The sequence shown here is derived from an EMBL/GenBank/DDBJ whole genome shotgun (WGS) entry which is preliminary data.</text>
</comment>
<keyword evidence="1" id="KW-0479">Metal-binding</keyword>
<evidence type="ECO:0000256" key="4">
    <source>
        <dbReference type="SAM" id="MobiDB-lite"/>
    </source>
</evidence>
<gene>
    <name evidence="6" type="ORF">RIF29_03389</name>
</gene>
<keyword evidence="7" id="KW-1185">Reference proteome</keyword>
<dbReference type="InterPro" id="IPR010666">
    <property type="entry name" value="Znf_GRF"/>
</dbReference>
<dbReference type="GO" id="GO:0008270">
    <property type="term" value="F:zinc ion binding"/>
    <property type="evidence" value="ECO:0007669"/>
    <property type="project" value="UniProtKB-KW"/>
</dbReference>
<protein>
    <recommendedName>
        <fullName evidence="5">GRF-type domain-containing protein</fullName>
    </recommendedName>
</protein>
<organism evidence="6 7">
    <name type="scientific">Crotalaria pallida</name>
    <name type="common">Smooth rattlebox</name>
    <name type="synonym">Crotalaria striata</name>
    <dbReference type="NCBI Taxonomy" id="3830"/>
    <lineage>
        <taxon>Eukaryota</taxon>
        <taxon>Viridiplantae</taxon>
        <taxon>Streptophyta</taxon>
        <taxon>Embryophyta</taxon>
        <taxon>Tracheophyta</taxon>
        <taxon>Spermatophyta</taxon>
        <taxon>Magnoliopsida</taxon>
        <taxon>eudicotyledons</taxon>
        <taxon>Gunneridae</taxon>
        <taxon>Pentapetalae</taxon>
        <taxon>rosids</taxon>
        <taxon>fabids</taxon>
        <taxon>Fabales</taxon>
        <taxon>Fabaceae</taxon>
        <taxon>Papilionoideae</taxon>
        <taxon>50 kb inversion clade</taxon>
        <taxon>genistoids sensu lato</taxon>
        <taxon>core genistoids</taxon>
        <taxon>Crotalarieae</taxon>
        <taxon>Crotalaria</taxon>
    </lineage>
</organism>
<evidence type="ECO:0000256" key="2">
    <source>
        <dbReference type="ARBA" id="ARBA00022771"/>
    </source>
</evidence>